<protein>
    <submittedName>
        <fullName evidence="2">Uncharacterized protein</fullName>
    </submittedName>
</protein>
<proteinExistence type="predicted"/>
<evidence type="ECO:0000256" key="1">
    <source>
        <dbReference type="SAM" id="MobiDB-lite"/>
    </source>
</evidence>
<evidence type="ECO:0000313" key="2">
    <source>
        <dbReference type="EMBL" id="KAF0306579.1"/>
    </source>
</evidence>
<dbReference type="EMBL" id="VIIS01000652">
    <property type="protein sequence ID" value="KAF0306579.1"/>
    <property type="molecule type" value="Genomic_DNA"/>
</dbReference>
<feature type="region of interest" description="Disordered" evidence="1">
    <location>
        <begin position="1"/>
        <end position="117"/>
    </location>
</feature>
<sequence>MLSGDSVLIGVEDAPEFASSGQRRGQPVSHANPAYQPESEQAAEPADRLDVDPGVFDENSRHHMPTFEPDDDDEPAAGQSPFAGSGGSPFGGGATQNPLFGAEMSADGDLSDGGTHF</sequence>
<evidence type="ECO:0000313" key="3">
    <source>
        <dbReference type="Proteomes" id="UP000440578"/>
    </source>
</evidence>
<reference evidence="2 3" key="1">
    <citation type="submission" date="2019-07" db="EMBL/GenBank/DDBJ databases">
        <title>Draft genome assembly of a fouling barnacle, Amphibalanus amphitrite (Darwin, 1854): The first reference genome for Thecostraca.</title>
        <authorList>
            <person name="Kim W."/>
        </authorList>
    </citation>
    <scope>NUCLEOTIDE SEQUENCE [LARGE SCALE GENOMIC DNA]</scope>
    <source>
        <strain evidence="2">SNU_AA5</strain>
        <tissue evidence="2">Soma without cirri and trophi</tissue>
    </source>
</reference>
<dbReference type="Proteomes" id="UP000440578">
    <property type="component" value="Unassembled WGS sequence"/>
</dbReference>
<organism evidence="2 3">
    <name type="scientific">Amphibalanus amphitrite</name>
    <name type="common">Striped barnacle</name>
    <name type="synonym">Balanus amphitrite</name>
    <dbReference type="NCBI Taxonomy" id="1232801"/>
    <lineage>
        <taxon>Eukaryota</taxon>
        <taxon>Metazoa</taxon>
        <taxon>Ecdysozoa</taxon>
        <taxon>Arthropoda</taxon>
        <taxon>Crustacea</taxon>
        <taxon>Multicrustacea</taxon>
        <taxon>Cirripedia</taxon>
        <taxon>Thoracica</taxon>
        <taxon>Thoracicalcarea</taxon>
        <taxon>Balanomorpha</taxon>
        <taxon>Balanoidea</taxon>
        <taxon>Balanidae</taxon>
        <taxon>Amphibalaninae</taxon>
        <taxon>Amphibalanus</taxon>
    </lineage>
</organism>
<dbReference type="AlphaFoldDB" id="A0A6A4WMU2"/>
<comment type="caution">
    <text evidence="2">The sequence shown here is derived from an EMBL/GenBank/DDBJ whole genome shotgun (WGS) entry which is preliminary data.</text>
</comment>
<name>A0A6A4WMU2_AMPAM</name>
<keyword evidence="3" id="KW-1185">Reference proteome</keyword>
<dbReference type="OrthoDB" id="6379298at2759"/>
<feature type="compositionally biased region" description="Gly residues" evidence="1">
    <location>
        <begin position="84"/>
        <end position="94"/>
    </location>
</feature>
<gene>
    <name evidence="2" type="ORF">FJT64_021947</name>
</gene>
<accession>A0A6A4WMU2</accession>